<dbReference type="GO" id="GO:0050660">
    <property type="term" value="F:flavin adenine dinucleotide binding"/>
    <property type="evidence" value="ECO:0007669"/>
    <property type="project" value="InterPro"/>
</dbReference>
<dbReference type="SUPFAM" id="SSF54373">
    <property type="entry name" value="FAD-linked reductases, C-terminal domain"/>
    <property type="match status" value="1"/>
</dbReference>
<dbReference type="PANTHER" id="PTHR11552">
    <property type="entry name" value="GLUCOSE-METHANOL-CHOLINE GMC OXIDOREDUCTASE"/>
    <property type="match status" value="1"/>
</dbReference>
<dbReference type="Pfam" id="PF05199">
    <property type="entry name" value="GMC_oxred_C"/>
    <property type="match status" value="1"/>
</dbReference>
<name>A0A7R9DAK0_TIMPO</name>
<accession>A0A7R9DAK0</accession>
<dbReference type="SUPFAM" id="SSF51905">
    <property type="entry name" value="FAD/NAD(P)-binding domain"/>
    <property type="match status" value="1"/>
</dbReference>
<dbReference type="Gene3D" id="3.50.50.60">
    <property type="entry name" value="FAD/NAD(P)-binding domain"/>
    <property type="match status" value="1"/>
</dbReference>
<evidence type="ECO:0000256" key="1">
    <source>
        <dbReference type="ARBA" id="ARBA00010790"/>
    </source>
</evidence>
<dbReference type="PANTHER" id="PTHR11552:SF227">
    <property type="entry name" value="GLUCOSE DEHYDROGENASE [FAD, QUINONE]-LIKE PROTEIN"/>
    <property type="match status" value="1"/>
</dbReference>
<dbReference type="Gene3D" id="3.30.560.10">
    <property type="entry name" value="Glucose Oxidase, domain 3"/>
    <property type="match status" value="1"/>
</dbReference>
<sequence>MSRIWDIAKTTEQFFFIKVKNNDPYSHTLLYPNYLSHPLDVNILVKASKIIEMLSQSKTLKDIGVQVNPNRFPGCEKYKLSSRVFNPQLKVRGLRGLRVADACIMPYIVSGNVNLPCIMIGEKSAVMVKKDWISINLSNKYTELRWQHLFRSKPFNLRLTGQPAGLAYFRQSFVSGSVRLSSGKGSKVRFPTWPKIASCCTLLSSVE</sequence>
<dbReference type="InterPro" id="IPR012132">
    <property type="entry name" value="GMC_OxRdtase"/>
</dbReference>
<dbReference type="InterPro" id="IPR007867">
    <property type="entry name" value="GMC_OxRtase_C"/>
</dbReference>
<dbReference type="InterPro" id="IPR036188">
    <property type="entry name" value="FAD/NAD-bd_sf"/>
</dbReference>
<comment type="similarity">
    <text evidence="1">Belongs to the GMC oxidoreductase family.</text>
</comment>
<gene>
    <name evidence="3" type="ORF">TPSB3V08_LOCUS7691</name>
</gene>
<dbReference type="EMBL" id="OD005136">
    <property type="protein sequence ID" value="CAD7411090.1"/>
    <property type="molecule type" value="Genomic_DNA"/>
</dbReference>
<feature type="domain" description="Glucose-methanol-choline oxidoreductase C-terminal" evidence="2">
    <location>
        <begin position="83"/>
        <end position="121"/>
    </location>
</feature>
<organism evidence="3">
    <name type="scientific">Timema poppense</name>
    <name type="common">Walking stick</name>
    <dbReference type="NCBI Taxonomy" id="170557"/>
    <lineage>
        <taxon>Eukaryota</taxon>
        <taxon>Metazoa</taxon>
        <taxon>Ecdysozoa</taxon>
        <taxon>Arthropoda</taxon>
        <taxon>Hexapoda</taxon>
        <taxon>Insecta</taxon>
        <taxon>Pterygota</taxon>
        <taxon>Neoptera</taxon>
        <taxon>Polyneoptera</taxon>
        <taxon>Phasmatodea</taxon>
        <taxon>Timematodea</taxon>
        <taxon>Timematoidea</taxon>
        <taxon>Timematidae</taxon>
        <taxon>Timema</taxon>
    </lineage>
</organism>
<evidence type="ECO:0000313" key="3">
    <source>
        <dbReference type="EMBL" id="CAD7411090.1"/>
    </source>
</evidence>
<evidence type="ECO:0000259" key="2">
    <source>
        <dbReference type="Pfam" id="PF05199"/>
    </source>
</evidence>
<dbReference type="GO" id="GO:0016614">
    <property type="term" value="F:oxidoreductase activity, acting on CH-OH group of donors"/>
    <property type="evidence" value="ECO:0007669"/>
    <property type="project" value="InterPro"/>
</dbReference>
<dbReference type="AlphaFoldDB" id="A0A7R9DAK0"/>
<protein>
    <recommendedName>
        <fullName evidence="2">Glucose-methanol-choline oxidoreductase C-terminal domain-containing protein</fullName>
    </recommendedName>
</protein>
<proteinExistence type="inferred from homology"/>
<reference evidence="3" key="1">
    <citation type="submission" date="2020-11" db="EMBL/GenBank/DDBJ databases">
        <authorList>
            <person name="Tran Van P."/>
        </authorList>
    </citation>
    <scope>NUCLEOTIDE SEQUENCE</scope>
</reference>